<keyword evidence="1" id="KW-0472">Membrane</keyword>
<keyword evidence="1" id="KW-0812">Transmembrane</keyword>
<evidence type="ECO:0000313" key="2">
    <source>
        <dbReference type="EMBL" id="MFB9466900.1"/>
    </source>
</evidence>
<keyword evidence="1" id="KW-1133">Transmembrane helix</keyword>
<accession>A0ABV5N9I1</accession>
<dbReference type="InterPro" id="IPR017850">
    <property type="entry name" value="Alkaline_phosphatase_core_sf"/>
</dbReference>
<organism evidence="2 3">
    <name type="scientific">Streptomyces cinereospinus</name>
    <dbReference type="NCBI Taxonomy" id="285561"/>
    <lineage>
        <taxon>Bacteria</taxon>
        <taxon>Bacillati</taxon>
        <taxon>Actinomycetota</taxon>
        <taxon>Actinomycetes</taxon>
        <taxon>Kitasatosporales</taxon>
        <taxon>Streptomycetaceae</taxon>
        <taxon>Streptomyces</taxon>
    </lineage>
</organism>
<feature type="transmembrane region" description="Helical" evidence="1">
    <location>
        <begin position="80"/>
        <end position="105"/>
    </location>
</feature>
<evidence type="ECO:0000313" key="3">
    <source>
        <dbReference type="Proteomes" id="UP001589709"/>
    </source>
</evidence>
<keyword evidence="3" id="KW-1185">Reference proteome</keyword>
<dbReference type="Proteomes" id="UP001589709">
    <property type="component" value="Unassembled WGS sequence"/>
</dbReference>
<reference evidence="2 3" key="1">
    <citation type="submission" date="2024-09" db="EMBL/GenBank/DDBJ databases">
        <authorList>
            <person name="Sun Q."/>
            <person name="Mori K."/>
        </authorList>
    </citation>
    <scope>NUCLEOTIDE SEQUENCE [LARGE SCALE GENOMIC DNA]</scope>
    <source>
        <strain evidence="2 3">JCM 6917</strain>
    </source>
</reference>
<proteinExistence type="predicted"/>
<comment type="caution">
    <text evidence="2">The sequence shown here is derived from an EMBL/GenBank/DDBJ whole genome shotgun (WGS) entry which is preliminary data.</text>
</comment>
<dbReference type="Gene3D" id="3.40.720.10">
    <property type="entry name" value="Alkaline Phosphatase, subunit A"/>
    <property type="match status" value="1"/>
</dbReference>
<name>A0ABV5N9I1_9ACTN</name>
<dbReference type="RefSeq" id="WP_381349969.1">
    <property type="nucleotide sequence ID" value="NZ_JBHMCY010000082.1"/>
</dbReference>
<dbReference type="SUPFAM" id="SSF53649">
    <property type="entry name" value="Alkaline phosphatase-like"/>
    <property type="match status" value="1"/>
</dbReference>
<protein>
    <submittedName>
        <fullName evidence="2">CDP-alcohol phosphatidyltransferase</fullName>
    </submittedName>
</protein>
<sequence>MFVRVPVEAIVTAAVLLALPRRRPRLAVAVAAGLALAASTALNVLDMGFYEYLGRRFDLVLDWGLLDDARSYLRDAMGPAGATLLLIGALALAAALCAALTLATVRLSGVLARHRTVAVRSTLAAAVVWTLAYALGVQFAGLPVAADNAVALAESRVRRVQATLRDEAAFAREAKADVFAGTPGEQLVPDLRGKDVLFVFIESYGRKAVEDPLISPGVRRTLDTATDGLAEAGFAARSGWLTSSTFGGSSWLGHSTFLSGLWVDSQQRYATVTSGDHLTLTKAFQKTGDWRTAGIMPGVQKGWPEAAFYGLDTVYDAFELGYRGPKFSWSTMPDQYALEAFQRLEHGRPRTRPLMAEIILTSSHQPWSPLPRMVDWEDLGDGSLFGPVERAGTDPADVIADGTRSKQEYGKSIQYSLTSLTQWLRRYGTEDTVLVFLGDHQPIVRVSGHDAGRDVPVSVVAKDPEVLERIADWGWTDGLRPAEDAPVWRMSDFRDRFLTAYGSTPGGPRPGG</sequence>
<gene>
    <name evidence="2" type="ORF">ACFF45_30440</name>
</gene>
<dbReference type="EMBL" id="JBHMCY010000082">
    <property type="protein sequence ID" value="MFB9466900.1"/>
    <property type="molecule type" value="Genomic_DNA"/>
</dbReference>
<feature type="transmembrane region" description="Helical" evidence="1">
    <location>
        <begin position="117"/>
        <end position="136"/>
    </location>
</feature>
<evidence type="ECO:0000256" key="1">
    <source>
        <dbReference type="SAM" id="Phobius"/>
    </source>
</evidence>